<evidence type="ECO:0000313" key="1">
    <source>
        <dbReference type="EMBL" id="UQF79257.1"/>
    </source>
</evidence>
<evidence type="ECO:0000313" key="2">
    <source>
        <dbReference type="Proteomes" id="UP000830236"/>
    </source>
</evidence>
<proteinExistence type="predicted"/>
<dbReference type="GO" id="GO:0016791">
    <property type="term" value="F:phosphatase activity"/>
    <property type="evidence" value="ECO:0007669"/>
    <property type="project" value="TreeGrafter"/>
</dbReference>
<dbReference type="Pfam" id="PF13242">
    <property type="entry name" value="Hydrolase_like"/>
    <property type="match status" value="1"/>
</dbReference>
<dbReference type="PANTHER" id="PTHR19288">
    <property type="entry name" value="4-NITROPHENYLPHOSPHATASE-RELATED"/>
    <property type="match status" value="1"/>
</dbReference>
<dbReference type="Pfam" id="PF13344">
    <property type="entry name" value="Hydrolase_6"/>
    <property type="match status" value="1"/>
</dbReference>
<dbReference type="InterPro" id="IPR006357">
    <property type="entry name" value="HAD-SF_hydro_IIA"/>
</dbReference>
<keyword evidence="1" id="KW-0378">Hydrolase</keyword>
<dbReference type="InterPro" id="IPR023214">
    <property type="entry name" value="HAD_sf"/>
</dbReference>
<dbReference type="EMBL" id="CP097095">
    <property type="protein sequence ID" value="UQF79257.1"/>
    <property type="molecule type" value="Genomic_DNA"/>
</dbReference>
<dbReference type="PANTHER" id="PTHR19288:SF95">
    <property type="entry name" value="D-GLYCEROL 3-PHOSPHATE PHOSPHATASE"/>
    <property type="match status" value="1"/>
</dbReference>
<dbReference type="GO" id="GO:0005737">
    <property type="term" value="C:cytoplasm"/>
    <property type="evidence" value="ECO:0007669"/>
    <property type="project" value="TreeGrafter"/>
</dbReference>
<accession>A0A9E7AQK7</accession>
<organism evidence="1 2">
    <name type="scientific">Actinomyces graevenitzii</name>
    <dbReference type="NCBI Taxonomy" id="55565"/>
    <lineage>
        <taxon>Bacteria</taxon>
        <taxon>Bacillati</taxon>
        <taxon>Actinomycetota</taxon>
        <taxon>Actinomycetes</taxon>
        <taxon>Actinomycetales</taxon>
        <taxon>Actinomycetaceae</taxon>
        <taxon>Actinomyces</taxon>
    </lineage>
</organism>
<name>A0A9E7AQK7_9ACTO</name>
<dbReference type="SUPFAM" id="SSF56784">
    <property type="entry name" value="HAD-like"/>
    <property type="match status" value="1"/>
</dbReference>
<dbReference type="Gene3D" id="3.40.50.1000">
    <property type="entry name" value="HAD superfamily/HAD-like"/>
    <property type="match status" value="2"/>
</dbReference>
<dbReference type="KEGG" id="agh:M3I41_06585"/>
<dbReference type="InterPro" id="IPR036412">
    <property type="entry name" value="HAD-like_sf"/>
</dbReference>
<dbReference type="AlphaFoldDB" id="A0A9E7AQK7"/>
<dbReference type="Proteomes" id="UP000830236">
    <property type="component" value="Chromosome"/>
</dbReference>
<sequence length="348" mass="35800">MSATLLGTTKPLVEEFELALLDLDGVCYSGADPVVHATDSVMAAKGQGLRTCFVTNNASRTPAQVVAKLAGFGIEADEQQIYTAAMDAVALLAEHVPAPATVLVVGGAGVEQALTEAGYTTTRSALDNPAAVVQGYDPSVDWAAMSEAAYAITNGALHVATNLDSTLPTERGFALGNGSLVAAVVHATERQPLAAGKPFAGIYTRAIARSGGGKAIAVGDRLNTDHAGARQSSLPSLHVLTGVASARDVLLAPPQYRPTFLHTDLRGLLEPAPAPQRVDGGWQVGDAVAKVENGAVTLSFDGKNVELGGQSVTLSLNAYRAAAVAAWDLADQGQTLINLPDITVAETR</sequence>
<protein>
    <submittedName>
        <fullName evidence="1">HAD hydrolase-like protein</fullName>
    </submittedName>
</protein>
<reference evidence="1" key="1">
    <citation type="submission" date="2022-05" db="EMBL/GenBank/DDBJ databases">
        <title>Using nanopore sequencing to obtain complete genomes from saliva samples.</title>
        <authorList>
            <person name="Baker J.L."/>
        </authorList>
    </citation>
    <scope>NUCLEOTIDE SEQUENCE</scope>
    <source>
        <strain evidence="1">JCVI-JB-Ag32</strain>
    </source>
</reference>
<gene>
    <name evidence="1" type="ORF">M3I41_06585</name>
</gene>